<dbReference type="EMBL" id="JRMP02000005">
    <property type="protein sequence ID" value="TLD94741.1"/>
    <property type="molecule type" value="Genomic_DNA"/>
</dbReference>
<dbReference type="PANTHER" id="PTHR38446:SF1">
    <property type="entry name" value="BLL0914 PROTEIN"/>
    <property type="match status" value="1"/>
</dbReference>
<keyword evidence="1" id="KW-1133">Transmembrane helix</keyword>
<dbReference type="EMBL" id="QBIU01000002">
    <property type="protein sequence ID" value="MWV70612.1"/>
    <property type="molecule type" value="Genomic_DNA"/>
</dbReference>
<reference evidence="2 5" key="4">
    <citation type="submission" date="2019-12" db="EMBL/GenBank/DDBJ databases">
        <title>Multi-Generational Helicobacter saguini Isolates.</title>
        <authorList>
            <person name="Mannion A."/>
            <person name="Shen Z."/>
            <person name="Fox J.G."/>
        </authorList>
    </citation>
    <scope>NUCLEOTIDE SEQUENCE [LARGE SCALE GENOMIC DNA]</scope>
    <source>
        <strain evidence="2">16-048</strain>
        <strain evidence="5">16-048 (F4)</strain>
    </source>
</reference>
<feature type="transmembrane region" description="Helical" evidence="1">
    <location>
        <begin position="6"/>
        <end position="24"/>
    </location>
</feature>
<keyword evidence="1" id="KW-0472">Membrane</keyword>
<evidence type="ECO:0000313" key="5">
    <source>
        <dbReference type="Proteomes" id="UP000477070"/>
    </source>
</evidence>
<gene>
    <name evidence="2" type="ORF">DCO61_11630</name>
    <name evidence="3" type="ORF">LS64_004270</name>
</gene>
<keyword evidence="1" id="KW-0812">Transmembrane</keyword>
<dbReference type="RefSeq" id="WP_034571908.1">
    <property type="nucleotide sequence ID" value="NZ_JRMP02000005.1"/>
</dbReference>
<dbReference type="Proteomes" id="UP000477070">
    <property type="component" value="Unassembled WGS sequence"/>
</dbReference>
<dbReference type="STRING" id="1548018.LS64_07410"/>
<dbReference type="Proteomes" id="UP000029714">
    <property type="component" value="Unassembled WGS sequence"/>
</dbReference>
<evidence type="ECO:0000256" key="1">
    <source>
        <dbReference type="SAM" id="Phobius"/>
    </source>
</evidence>
<evidence type="ECO:0000313" key="4">
    <source>
        <dbReference type="Proteomes" id="UP000029714"/>
    </source>
</evidence>
<reference evidence="3 4" key="1">
    <citation type="journal article" date="2014" name="Genome Announc.">
        <title>Draft genome sequences of eight enterohepatic helicobacter species isolated from both laboratory and wild rodents.</title>
        <authorList>
            <person name="Sheh A."/>
            <person name="Shen Z."/>
            <person name="Fox J.G."/>
        </authorList>
    </citation>
    <scope>NUCLEOTIDE SEQUENCE [LARGE SCALE GENOMIC DNA]</scope>
    <source>
        <strain evidence="3 4">MIT 97-6194</strain>
    </source>
</reference>
<feature type="transmembrane region" description="Helical" evidence="1">
    <location>
        <begin position="81"/>
        <end position="98"/>
    </location>
</feature>
<accession>A0A347VPD3</accession>
<evidence type="ECO:0000313" key="3">
    <source>
        <dbReference type="EMBL" id="TLD94741.1"/>
    </source>
</evidence>
<proteinExistence type="predicted"/>
<evidence type="ECO:0000313" key="2">
    <source>
        <dbReference type="EMBL" id="MWV70612.1"/>
    </source>
</evidence>
<reference evidence="3" key="3">
    <citation type="submission" date="2018-04" db="EMBL/GenBank/DDBJ databases">
        <authorList>
            <person name="Sheh A."/>
            <person name="Shen Z."/>
            <person name="Mannion A.J."/>
            <person name="Fox J.G."/>
        </authorList>
    </citation>
    <scope>NUCLEOTIDE SEQUENCE</scope>
    <source>
        <strain evidence="3">MIT 97-6194</strain>
    </source>
</reference>
<dbReference type="Pfam" id="PF06993">
    <property type="entry name" value="DUF1304"/>
    <property type="match status" value="1"/>
</dbReference>
<feature type="transmembrane region" description="Helical" evidence="1">
    <location>
        <begin position="58"/>
        <end position="75"/>
    </location>
</feature>
<comment type="caution">
    <text evidence="3">The sequence shown here is derived from an EMBL/GenBank/DDBJ whole genome shotgun (WGS) entry which is preliminary data.</text>
</comment>
<sequence>MSFGLLANIFGTLCVLEFFYILYLETFATSSHATSRVFKIPQEKLSEKNLNILFKNQGVYNGLLGVWLLYGIYMSDNSFEITFGALIFIIIVALVGAITSDKMILLKQGGLAILALICLLADKFL</sequence>
<name>A0A347VPD3_9HELI</name>
<keyword evidence="4" id="KW-1185">Reference proteome</keyword>
<organism evidence="3 4">
    <name type="scientific">Helicobacter saguini</name>
    <dbReference type="NCBI Taxonomy" id="1548018"/>
    <lineage>
        <taxon>Bacteria</taxon>
        <taxon>Pseudomonadati</taxon>
        <taxon>Campylobacterota</taxon>
        <taxon>Epsilonproteobacteria</taxon>
        <taxon>Campylobacterales</taxon>
        <taxon>Helicobacteraceae</taxon>
        <taxon>Helicobacter</taxon>
    </lineage>
</organism>
<dbReference type="OrthoDB" id="9803832at2"/>
<dbReference type="PANTHER" id="PTHR38446">
    <property type="entry name" value="BLL0914 PROTEIN"/>
    <property type="match status" value="1"/>
</dbReference>
<reference evidence="3 4" key="2">
    <citation type="journal article" date="2016" name="Infect. Immun.">
        <title>Helicobacter saguini, a Novel Helicobacter Isolated from Cotton-Top Tamarins with Ulcerative Colitis, Has Proinflammatory Properties and Induces Typhlocolitis and Dysplasia in Gnotobiotic IL-10-/- Mice.</title>
        <authorList>
            <person name="Shen Z."/>
            <person name="Mannion A."/>
            <person name="Whary M.T."/>
            <person name="Muthupalani S."/>
            <person name="Sheh A."/>
            <person name="Feng Y."/>
            <person name="Gong G."/>
            <person name="Vandamme P."/>
            <person name="Holcombe H.R."/>
            <person name="Paster B.J."/>
            <person name="Fox J.G."/>
        </authorList>
    </citation>
    <scope>NUCLEOTIDE SEQUENCE [LARGE SCALE GENOMIC DNA]</scope>
    <source>
        <strain evidence="3 4">MIT 97-6194</strain>
    </source>
</reference>
<protein>
    <submittedName>
        <fullName evidence="3">DUF1304 domain-containing protein</fullName>
    </submittedName>
    <submittedName>
        <fullName evidence="2">DUF1304 family protein</fullName>
    </submittedName>
</protein>
<dbReference type="AlphaFoldDB" id="A0A347VPD3"/>
<dbReference type="InterPro" id="IPR009732">
    <property type="entry name" value="DUF1304"/>
</dbReference>